<evidence type="ECO:0000313" key="7">
    <source>
        <dbReference type="Proteomes" id="UP000195489"/>
    </source>
</evidence>
<dbReference type="EMBL" id="LT608165">
    <property type="protein sequence ID" value="SCM08009.1"/>
    <property type="molecule type" value="Genomic_DNA"/>
</dbReference>
<accession>A0A077TTK8</accession>
<dbReference type="EMBL" id="LK022890">
    <property type="protein sequence ID" value="VTZ70234.1"/>
    <property type="molecule type" value="Genomic_DNA"/>
</dbReference>
<evidence type="ECO:0000313" key="5">
    <source>
        <dbReference type="EMBL" id="VTZ70234.1"/>
    </source>
</evidence>
<evidence type="ECO:0000313" key="6">
    <source>
        <dbReference type="Proteomes" id="UP000071118"/>
    </source>
</evidence>
<dbReference type="Gene3D" id="2.20.110.10">
    <property type="entry name" value="Histone H3 K4-specific methyltransferase SET7/9 N-terminal domain"/>
    <property type="match status" value="4"/>
</dbReference>
<organism evidence="5 6">
    <name type="scientific">Plasmodium chabaudi chabaudi</name>
    <dbReference type="NCBI Taxonomy" id="31271"/>
    <lineage>
        <taxon>Eukaryota</taxon>
        <taxon>Sar</taxon>
        <taxon>Alveolata</taxon>
        <taxon>Apicomplexa</taxon>
        <taxon>Aconoidasida</taxon>
        <taxon>Haemosporida</taxon>
        <taxon>Plasmodiidae</taxon>
        <taxon>Plasmodium</taxon>
        <taxon>Plasmodium (Vinckeia)</taxon>
    </lineage>
</organism>
<dbReference type="SMART" id="SM00698">
    <property type="entry name" value="MORN"/>
    <property type="match status" value="6"/>
</dbReference>
<name>A0A077TTK8_PLACU</name>
<feature type="region of interest" description="Disordered" evidence="2">
    <location>
        <begin position="1"/>
        <end position="32"/>
    </location>
</feature>
<evidence type="ECO:0000256" key="2">
    <source>
        <dbReference type="SAM" id="MobiDB-lite"/>
    </source>
</evidence>
<keyword evidence="6" id="KW-1185">Reference proteome</keyword>
<reference evidence="5" key="3">
    <citation type="submission" date="2019-05" db="EMBL/GenBank/DDBJ databases">
        <authorList>
            <consortium name="Pathogen Informatics"/>
        </authorList>
    </citation>
    <scope>NUCLEOTIDE SEQUENCE</scope>
    <source>
        <strain evidence="3 8">AJ</strain>
        <strain evidence="5">AS</strain>
        <strain evidence="4 7">CB</strain>
    </source>
</reference>
<dbReference type="VEuPathDB" id="PlasmoDB:PCHAS_1328400"/>
<dbReference type="PANTHER" id="PTHR43215:SF14">
    <property type="entry name" value="RADIAL SPOKE HEAD 1 HOMOLOG"/>
    <property type="match status" value="1"/>
</dbReference>
<protein>
    <submittedName>
        <fullName evidence="5">MORN repeat protein, putative</fullName>
    </submittedName>
</protein>
<feature type="compositionally biased region" description="Basic and acidic residues" evidence="2">
    <location>
        <begin position="19"/>
        <end position="31"/>
    </location>
</feature>
<dbReference type="GeneID" id="3495248"/>
<gene>
    <name evidence="3" type="ORF">PCHAJ_000376700</name>
    <name evidence="5" type="ORF">PCHAS_1328400</name>
    <name evidence="4" type="ORF">PCHCB_000379900</name>
</gene>
<evidence type="ECO:0000313" key="4">
    <source>
        <dbReference type="EMBL" id="SCM08009.1"/>
    </source>
</evidence>
<dbReference type="KEGG" id="pcb:PCHAS_1328400"/>
<dbReference type="Proteomes" id="UP000071118">
    <property type="component" value="Chromosome 13"/>
</dbReference>
<dbReference type="Pfam" id="PF02493">
    <property type="entry name" value="MORN"/>
    <property type="match status" value="6"/>
</dbReference>
<reference evidence="5" key="2">
    <citation type="submission" date="2014-05" db="EMBL/GenBank/DDBJ databases">
        <authorList>
            <person name="Aslett M.A."/>
            <person name="De Silva N."/>
        </authorList>
    </citation>
    <scope>NUCLEOTIDE SEQUENCE</scope>
    <source>
        <strain evidence="5">AS</strain>
    </source>
</reference>
<dbReference type="PANTHER" id="PTHR43215">
    <property type="entry name" value="RADIAL SPOKE HEAD 1 HOMOLOG"/>
    <property type="match status" value="1"/>
</dbReference>
<evidence type="ECO:0000313" key="8">
    <source>
        <dbReference type="Proteomes" id="UP000507163"/>
    </source>
</evidence>
<evidence type="ECO:0000313" key="3">
    <source>
        <dbReference type="EMBL" id="SCM04684.1"/>
    </source>
</evidence>
<dbReference type="SUPFAM" id="SSF82185">
    <property type="entry name" value="Histone H3 K4-specific methyltransferase SET7/9 N-terminal domain"/>
    <property type="match status" value="2"/>
</dbReference>
<feature type="compositionally biased region" description="Low complexity" evidence="2">
    <location>
        <begin position="7"/>
        <end position="17"/>
    </location>
</feature>
<dbReference type="Proteomes" id="UP000507163">
    <property type="component" value="Chromosome 13"/>
</dbReference>
<proteinExistence type="predicted"/>
<reference evidence="5 6" key="1">
    <citation type="journal article" date="2014" name="BMC Biol.">
        <title>A comprehensive evaluation of rodent malaria parasite genomes and gene expression.</title>
        <authorList>
            <person name="Otto T.D."/>
            <person name="Bohme U."/>
            <person name="Jackson A.P."/>
            <person name="Hunt M."/>
            <person name="Franke-Fayard B."/>
            <person name="Hoeijmakers W.A."/>
            <person name="Religa A.A."/>
            <person name="Robertson L."/>
            <person name="Sanders M."/>
            <person name="Ogun S.A."/>
            <person name="Cunningham D."/>
            <person name="Erhart A."/>
            <person name="Billker O."/>
            <person name="Khan S.M."/>
            <person name="Stunnenberg H.G."/>
            <person name="Langhorne J."/>
            <person name="Holder A.A."/>
            <person name="Waters A.P."/>
            <person name="Newbold C.I."/>
            <person name="Pain A."/>
            <person name="Berriman M."/>
            <person name="Janse C.J."/>
        </authorList>
    </citation>
    <scope>NUCLEOTIDE SEQUENCE [LARGE SCALE GENOMIC DNA]</scope>
    <source>
        <strain evidence="5 6">AS</strain>
    </source>
</reference>
<dbReference type="AlphaFoldDB" id="A0A077TTK8"/>
<dbReference type="RefSeq" id="XP_016654553.1">
    <property type="nucleotide sequence ID" value="XM_016799235.1"/>
</dbReference>
<dbReference type="Proteomes" id="UP000195489">
    <property type="component" value="Chromosome 13"/>
</dbReference>
<dbReference type="OrthoDB" id="203073at2759"/>
<dbReference type="InterPro" id="IPR003409">
    <property type="entry name" value="MORN"/>
</dbReference>
<keyword evidence="1" id="KW-0677">Repeat</keyword>
<sequence>MRCCCKSSTKTGTSNKKNGQKENNEKRKPINYDDLPIETRTLNDGSVYVGTTLDGKLHGKGVLKYKNGEEYEGEFYNGKKDGMGKWKDLEGDSYEGQWSNDRKHGHGIYKTKEGFMYEGKFESNMRHGLGTVTAPDNTKYTCNFTNDVESGEAEFFFANGDHALGYINEGYLHKNGRYEFKNGDIYVGNFEKGLFHGKGYYKWADSSHFSYYEGNYFQGKKHGSGILTSVDGTILCGDFKDNYIDGEFLTISPQGIQTKVLYSKNNHVKILEKFDEKINIKEVLNHTEINTTIFSDPDYYKNLYKIPEKKKAMFRIQLKNSKSKKA</sequence>
<evidence type="ECO:0000256" key="1">
    <source>
        <dbReference type="ARBA" id="ARBA00022737"/>
    </source>
</evidence>
<dbReference type="EMBL" id="LT608179">
    <property type="protein sequence ID" value="SCM04684.1"/>
    <property type="molecule type" value="Genomic_DNA"/>
</dbReference>